<dbReference type="STRING" id="525373.HMPREF0766_13450"/>
<evidence type="ECO:0000313" key="2">
    <source>
        <dbReference type="Proteomes" id="UP000006258"/>
    </source>
</evidence>
<comment type="caution">
    <text evidence="1">The sequence shown here is derived from an EMBL/GenBank/DDBJ whole genome shotgun (WGS) entry which is preliminary data.</text>
</comment>
<organism evidence="1 2">
    <name type="scientific">Sphingobacterium spiritivorum ATCC 33861</name>
    <dbReference type="NCBI Taxonomy" id="525373"/>
    <lineage>
        <taxon>Bacteria</taxon>
        <taxon>Pseudomonadati</taxon>
        <taxon>Bacteroidota</taxon>
        <taxon>Sphingobacteriia</taxon>
        <taxon>Sphingobacteriales</taxon>
        <taxon>Sphingobacteriaceae</taxon>
        <taxon>Sphingobacterium</taxon>
    </lineage>
</organism>
<gene>
    <name evidence="1" type="ORF">HMPREF0766_13450</name>
</gene>
<sequence length="52" mass="5964">MSLFRFARSGFKSVVRQLKSVIESLLYFDFTKQSGYKEAIKNRSAAKEIICA</sequence>
<name>D7VR46_SPHSI</name>
<dbReference type="EMBL" id="ACHA02000012">
    <property type="protein sequence ID" value="EFK56247.1"/>
    <property type="molecule type" value="Genomic_DNA"/>
</dbReference>
<proteinExistence type="predicted"/>
<dbReference type="HOGENOM" id="CLU_3084854_0_0_10"/>
<evidence type="ECO:0000313" key="1">
    <source>
        <dbReference type="EMBL" id="EFK56247.1"/>
    </source>
</evidence>
<dbReference type="Proteomes" id="UP000006258">
    <property type="component" value="Unassembled WGS sequence"/>
</dbReference>
<dbReference type="AlphaFoldDB" id="D7VR46"/>
<protein>
    <submittedName>
        <fullName evidence="1">Uncharacterized protein</fullName>
    </submittedName>
</protein>
<keyword evidence="2" id="KW-1185">Reference proteome</keyword>
<reference evidence="1" key="1">
    <citation type="submission" date="2010-07" db="EMBL/GenBank/DDBJ databases">
        <authorList>
            <person name="Muzny D."/>
            <person name="Qin X."/>
            <person name="Buhay C."/>
            <person name="Dugan-Rocha S."/>
            <person name="Ding Y."/>
            <person name="Chen G."/>
            <person name="Hawes A."/>
            <person name="Holder M."/>
            <person name="Jhangiani S."/>
            <person name="Johnson A."/>
            <person name="Khan Z."/>
            <person name="Li Z."/>
            <person name="Liu W."/>
            <person name="Liu X."/>
            <person name="Perez L."/>
            <person name="Shen H."/>
            <person name="Wang Q."/>
            <person name="Watt J."/>
            <person name="Xi L."/>
            <person name="Xin Y."/>
            <person name="Zhou J."/>
            <person name="Deng J."/>
            <person name="Jiang H."/>
            <person name="Liu Y."/>
            <person name="Qu J."/>
            <person name="Song X.-Z."/>
            <person name="Zhang L."/>
            <person name="Villasana D."/>
            <person name="Johnson A."/>
            <person name="Liu J."/>
            <person name="Liyanage D."/>
            <person name="Lorensuhewa L."/>
            <person name="Robinson T."/>
            <person name="Song A."/>
            <person name="Song B.-B."/>
            <person name="Dinh H."/>
            <person name="Thornton R."/>
            <person name="Coyle M."/>
            <person name="Francisco L."/>
            <person name="Jackson L."/>
            <person name="Javaid M."/>
            <person name="Korchina V."/>
            <person name="Kovar C."/>
            <person name="Mata R."/>
            <person name="Mathew T."/>
            <person name="Ngo R."/>
            <person name="Nguyen L."/>
            <person name="Nguyen N."/>
            <person name="Okwuonu G."/>
            <person name="Ongeri F."/>
            <person name="Pham C."/>
            <person name="Simmons D."/>
            <person name="Wilczek-Boney K."/>
            <person name="Hale W."/>
            <person name="Jakkamsetti A."/>
            <person name="Pham P."/>
            <person name="Ruth R."/>
            <person name="San Lucas F."/>
            <person name="Warren J."/>
            <person name="Zhang J."/>
            <person name="Zhao Z."/>
            <person name="Zhou C."/>
            <person name="Zhu D."/>
            <person name="Lee S."/>
            <person name="Bess C."/>
            <person name="Blankenburg K."/>
            <person name="Forbes L."/>
            <person name="Fu Q."/>
            <person name="Gubbala S."/>
            <person name="Hirani K."/>
            <person name="Jayaseelan J.C."/>
            <person name="Lara F."/>
            <person name="Munidasa M."/>
            <person name="Palculict T."/>
            <person name="Patil S."/>
            <person name="Pu L.-L."/>
            <person name="Saada N."/>
            <person name="Tang L."/>
            <person name="Weissenberger G."/>
            <person name="Zhu Y."/>
            <person name="Hemphill L."/>
            <person name="Shang Y."/>
            <person name="Youmans B."/>
            <person name="Ayvaz T."/>
            <person name="Ross M."/>
            <person name="Santibanez J."/>
            <person name="Aqrawi P."/>
            <person name="Gross S."/>
            <person name="Joshi V."/>
            <person name="Fowler G."/>
            <person name="Nazareth L."/>
            <person name="Reid J."/>
            <person name="Worley K."/>
            <person name="Petrosino J."/>
            <person name="Highlander S."/>
            <person name="Gibbs R."/>
        </authorList>
    </citation>
    <scope>NUCLEOTIDE SEQUENCE [LARGE SCALE GENOMIC DNA]</scope>
    <source>
        <strain evidence="1">ATCC 33861</strain>
    </source>
</reference>
<accession>D7VR46</accession>